<evidence type="ECO:0000256" key="1">
    <source>
        <dbReference type="SAM" id="MobiDB-lite"/>
    </source>
</evidence>
<dbReference type="AlphaFoldDB" id="A0A9D4W9X1"/>
<feature type="compositionally biased region" description="Basic and acidic residues" evidence="1">
    <location>
        <begin position="55"/>
        <end position="79"/>
    </location>
</feature>
<protein>
    <submittedName>
        <fullName evidence="2">Uncharacterized protein</fullName>
    </submittedName>
</protein>
<evidence type="ECO:0000313" key="2">
    <source>
        <dbReference type="EMBL" id="KAI5397812.1"/>
    </source>
</evidence>
<dbReference type="Proteomes" id="UP001058974">
    <property type="component" value="Chromosome 6"/>
</dbReference>
<evidence type="ECO:0000313" key="3">
    <source>
        <dbReference type="Proteomes" id="UP001058974"/>
    </source>
</evidence>
<comment type="caution">
    <text evidence="2">The sequence shown here is derived from an EMBL/GenBank/DDBJ whole genome shotgun (WGS) entry which is preliminary data.</text>
</comment>
<proteinExistence type="predicted"/>
<sequence>MKESINGMVDDQQADLKDDVKTSLNDPPADFSDKENEPPQAKSDKVNMRPSIRVQMDHPKDLIQRDPSKMVTTRSREEEVCVEQPKRHVHSWK</sequence>
<keyword evidence="3" id="KW-1185">Reference proteome</keyword>
<accession>A0A9D4W9X1</accession>
<feature type="region of interest" description="Disordered" evidence="1">
    <location>
        <begin position="1"/>
        <end position="93"/>
    </location>
</feature>
<reference evidence="2 3" key="1">
    <citation type="journal article" date="2022" name="Nat. Genet.">
        <title>Improved pea reference genome and pan-genome highlight genomic features and evolutionary characteristics.</title>
        <authorList>
            <person name="Yang T."/>
            <person name="Liu R."/>
            <person name="Luo Y."/>
            <person name="Hu S."/>
            <person name="Wang D."/>
            <person name="Wang C."/>
            <person name="Pandey M.K."/>
            <person name="Ge S."/>
            <person name="Xu Q."/>
            <person name="Li N."/>
            <person name="Li G."/>
            <person name="Huang Y."/>
            <person name="Saxena R.K."/>
            <person name="Ji Y."/>
            <person name="Li M."/>
            <person name="Yan X."/>
            <person name="He Y."/>
            <person name="Liu Y."/>
            <person name="Wang X."/>
            <person name="Xiang C."/>
            <person name="Varshney R.K."/>
            <person name="Ding H."/>
            <person name="Gao S."/>
            <person name="Zong X."/>
        </authorList>
    </citation>
    <scope>NUCLEOTIDE SEQUENCE [LARGE SCALE GENOMIC DNA]</scope>
    <source>
        <strain evidence="2 3">cv. Zhongwan 6</strain>
    </source>
</reference>
<dbReference type="EMBL" id="JAMSHJ010000006">
    <property type="protein sequence ID" value="KAI5397812.1"/>
    <property type="molecule type" value="Genomic_DNA"/>
</dbReference>
<organism evidence="2 3">
    <name type="scientific">Pisum sativum</name>
    <name type="common">Garden pea</name>
    <name type="synonym">Lathyrus oleraceus</name>
    <dbReference type="NCBI Taxonomy" id="3888"/>
    <lineage>
        <taxon>Eukaryota</taxon>
        <taxon>Viridiplantae</taxon>
        <taxon>Streptophyta</taxon>
        <taxon>Embryophyta</taxon>
        <taxon>Tracheophyta</taxon>
        <taxon>Spermatophyta</taxon>
        <taxon>Magnoliopsida</taxon>
        <taxon>eudicotyledons</taxon>
        <taxon>Gunneridae</taxon>
        <taxon>Pentapetalae</taxon>
        <taxon>rosids</taxon>
        <taxon>fabids</taxon>
        <taxon>Fabales</taxon>
        <taxon>Fabaceae</taxon>
        <taxon>Papilionoideae</taxon>
        <taxon>50 kb inversion clade</taxon>
        <taxon>NPAAA clade</taxon>
        <taxon>Hologalegina</taxon>
        <taxon>IRL clade</taxon>
        <taxon>Fabeae</taxon>
        <taxon>Lathyrus</taxon>
    </lineage>
</organism>
<feature type="compositionally biased region" description="Basic and acidic residues" evidence="1">
    <location>
        <begin position="31"/>
        <end position="47"/>
    </location>
</feature>
<dbReference type="Gramene" id="Psat06G0358000-T1">
    <property type="protein sequence ID" value="KAI5397812.1"/>
    <property type="gene ID" value="KIW84_063580"/>
</dbReference>
<name>A0A9D4W9X1_PEA</name>
<gene>
    <name evidence="2" type="ORF">KIW84_063580</name>
</gene>